<protein>
    <submittedName>
        <fullName evidence="1">Uncharacterized protein LOC103948371</fullName>
    </submittedName>
</protein>
<dbReference type="PANTHER" id="PTHR33103">
    <property type="entry name" value="OS01G0153900 PROTEIN"/>
    <property type="match status" value="1"/>
</dbReference>
<evidence type="ECO:0000313" key="1">
    <source>
        <dbReference type="EMBL" id="MBW91949.1"/>
    </source>
</evidence>
<dbReference type="EMBL" id="GGEC01011466">
    <property type="protein sequence ID" value="MBW91949.1"/>
    <property type="molecule type" value="Transcribed_RNA"/>
</dbReference>
<organism evidence="1">
    <name type="scientific">Rhizophora mucronata</name>
    <name type="common">Asiatic mangrove</name>
    <dbReference type="NCBI Taxonomy" id="61149"/>
    <lineage>
        <taxon>Eukaryota</taxon>
        <taxon>Viridiplantae</taxon>
        <taxon>Streptophyta</taxon>
        <taxon>Embryophyta</taxon>
        <taxon>Tracheophyta</taxon>
        <taxon>Spermatophyta</taxon>
        <taxon>Magnoliopsida</taxon>
        <taxon>eudicotyledons</taxon>
        <taxon>Gunneridae</taxon>
        <taxon>Pentapetalae</taxon>
        <taxon>rosids</taxon>
        <taxon>fabids</taxon>
        <taxon>Malpighiales</taxon>
        <taxon>Rhizophoraceae</taxon>
        <taxon>Rhizophora</taxon>
    </lineage>
</organism>
<reference evidence="1" key="1">
    <citation type="submission" date="2018-02" db="EMBL/GenBank/DDBJ databases">
        <title>Rhizophora mucronata_Transcriptome.</title>
        <authorList>
            <person name="Meera S.P."/>
            <person name="Sreeshan A."/>
            <person name="Augustine A."/>
        </authorList>
    </citation>
    <scope>NUCLEOTIDE SEQUENCE</scope>
    <source>
        <tissue evidence="1">Leaf</tissue>
    </source>
</reference>
<dbReference type="Pfam" id="PF05056">
    <property type="entry name" value="DUF674"/>
    <property type="match status" value="1"/>
</dbReference>
<dbReference type="InterPro" id="IPR007750">
    <property type="entry name" value="DUF674"/>
</dbReference>
<dbReference type="AlphaFoldDB" id="A0A2P2JET1"/>
<proteinExistence type="predicted"/>
<name>A0A2P2JET1_RHIMU</name>
<dbReference type="PANTHER" id="PTHR33103:SF19">
    <property type="entry name" value="OS09G0544700 PROTEIN"/>
    <property type="match status" value="1"/>
</dbReference>
<sequence length="234" mass="25724">MAMPNKSNMSLKLLIETKGHKVLFAEAGKDFVDFLFSLLRMPIGTVIRLLTKHGMVGCLGHLYQSIEELSDTYIQSSQNKDVVLKPEAPLCTDVPLLLLPSSSDESPDHKFFGCSSHYHRYVASSPNAVCPGCRSKMDELVTYVSSVAGVQEAPFNEGGFVKGVVTYMVMDNLEVKPMSTISSITLLNKFNVENLGSLEERVVEFDMTLGLKLLEISLHSEAVLTTLFLGEIGD</sequence>
<accession>A0A2P2JET1</accession>